<keyword evidence="11" id="KW-0206">Cytoskeleton</keyword>
<reference evidence="19" key="1">
    <citation type="submission" date="2021-12" db="EMBL/GenBank/DDBJ databases">
        <title>Prjna785345.</title>
        <authorList>
            <person name="Rujirawat T."/>
            <person name="Krajaejun T."/>
        </authorList>
    </citation>
    <scope>NUCLEOTIDE SEQUENCE</scope>
    <source>
        <strain evidence="19">Pi057C3</strain>
    </source>
</reference>
<evidence type="ECO:0000256" key="10">
    <source>
        <dbReference type="ARBA" id="ARBA00023069"/>
    </source>
</evidence>
<accession>A0AAD5Q6Y5</accession>
<dbReference type="Pfam" id="PF00071">
    <property type="entry name" value="Ras"/>
    <property type="match status" value="1"/>
</dbReference>
<evidence type="ECO:0000256" key="11">
    <source>
        <dbReference type="ARBA" id="ARBA00023212"/>
    </source>
</evidence>
<keyword evidence="8" id="KW-0282">Flagellum</keyword>
<evidence type="ECO:0000256" key="16">
    <source>
        <dbReference type="SAM" id="Coils"/>
    </source>
</evidence>
<evidence type="ECO:0000256" key="12">
    <source>
        <dbReference type="ARBA" id="ARBA00023273"/>
    </source>
</evidence>
<comment type="similarity">
    <text evidence="13">Belongs to the DRC12 family.</text>
</comment>
<organism evidence="19 20">
    <name type="scientific">Pythium insidiosum</name>
    <name type="common">Pythiosis disease agent</name>
    <dbReference type="NCBI Taxonomy" id="114742"/>
    <lineage>
        <taxon>Eukaryota</taxon>
        <taxon>Sar</taxon>
        <taxon>Stramenopiles</taxon>
        <taxon>Oomycota</taxon>
        <taxon>Peronosporomycetes</taxon>
        <taxon>Pythiales</taxon>
        <taxon>Pythiaceae</taxon>
        <taxon>Pythium</taxon>
    </lineage>
</organism>
<evidence type="ECO:0000256" key="8">
    <source>
        <dbReference type="ARBA" id="ARBA00022846"/>
    </source>
</evidence>
<keyword evidence="10" id="KW-0969">Cilium</keyword>
<dbReference type="Gene3D" id="3.40.50.300">
    <property type="entry name" value="P-loop containing nucleotide triphosphate hydrolases"/>
    <property type="match status" value="1"/>
</dbReference>
<evidence type="ECO:0000256" key="6">
    <source>
        <dbReference type="ARBA" id="ARBA00022771"/>
    </source>
</evidence>
<evidence type="ECO:0000256" key="15">
    <source>
        <dbReference type="PROSITE-ProRule" id="PRU00027"/>
    </source>
</evidence>
<evidence type="ECO:0000256" key="2">
    <source>
        <dbReference type="ARBA" id="ARBA00004611"/>
    </source>
</evidence>
<keyword evidence="9 16" id="KW-0175">Coiled coil</keyword>
<keyword evidence="12" id="KW-0966">Cell projection</keyword>
<dbReference type="GO" id="GO:0005525">
    <property type="term" value="F:GTP binding"/>
    <property type="evidence" value="ECO:0007669"/>
    <property type="project" value="InterPro"/>
</dbReference>
<dbReference type="Proteomes" id="UP001209570">
    <property type="component" value="Unassembled WGS sequence"/>
</dbReference>
<dbReference type="InterPro" id="IPR036961">
    <property type="entry name" value="Kinesin_motor_dom_sf"/>
</dbReference>
<evidence type="ECO:0000313" key="19">
    <source>
        <dbReference type="EMBL" id="KAJ0400990.1"/>
    </source>
</evidence>
<dbReference type="PROSITE" id="PS51419">
    <property type="entry name" value="RAB"/>
    <property type="match status" value="1"/>
</dbReference>
<evidence type="ECO:0000256" key="4">
    <source>
        <dbReference type="ARBA" id="ARBA00022490"/>
    </source>
</evidence>
<gene>
    <name evidence="19" type="ORF">P43SY_003544</name>
</gene>
<dbReference type="SUPFAM" id="SSF52540">
    <property type="entry name" value="P-loop containing nucleoside triphosphate hydrolases"/>
    <property type="match status" value="2"/>
</dbReference>
<sequence length="816" mass="91778">MASDASASTSAPAADGAVHRFGFGFRAPVSSKITATAVPETAVDSNQQEHDGTPSATLYEEKKKELEQFYQRKDVEDEKRKSCEIERLQAKLNEVRDGFREDTYAIEKVLTECKLLLNQGWEYNLQVSFLEIYNETLKDLLASKEDAGKSLSIKKDAKGGVHKDKKAKKGKDKKDDGAENGGVLTPEEQAKLFMSANRSLQMQLAERHEQAIKAMESKRELQDRVATLQRAFEKERTETFGITQDMTRQYKSMQEELLNRVNSLENTNTELRDQLEAARVNFEEMRREKDRVIAAKNAEIQELKAKMEEMAQEFGDMLKETLDKMRERIEITNTSFEHDSGVPMIRRLDEFNLGSPIVLPATMSNGVTHGDLTLFDCPRIRKSEYWQFIKLVAPSGAPPDGQTHWVSQDASDAYCMRCDKMFRFTKGSSNSVRRHMERFHRKELLKRQQQIAEARRGGPLPAPSTEGVGGLPSSALDGGNAEVDSRTLSNGLMHRLLYDDDEDVPSTEALARDADIAHARLCVANEVMTYLQEHQANTAKLDVDFAPFQKIPREKQRRDPKIGTIDKDPEYLAFLEELAKPAEKLPSADLALESKDGAVAEKPVAALVQYLNERRREKGKTIGLDFYEKKLQFPRDQRLVLQVWDIGGQTINSKMIGKYLFGVHVALLCYDVTDAQSFLDAEDWLRVARSASTLSTTSSDSPMQLYLVGNKTDLIAHRVISTERHDDFIKTHALQGGFLVSARSGDNVLKSVYKISAAAARIQVSDFELSFLDKVVRVTIPTGGTEDEARTKIADEIEAEDQATSVMPSIFPQIEK</sequence>
<dbReference type="InterPro" id="IPR027417">
    <property type="entry name" value="P-loop_NTPase"/>
</dbReference>
<proteinExistence type="inferred from homology"/>
<keyword evidence="5" id="KW-0479">Metal-binding</keyword>
<comment type="function">
    <text evidence="1">Component of the nexin-dynein regulatory complex (N-DRC), a key regulator of ciliary/flagellar motility which maintains the alignment and integrity of the distal axoneme and regulates microtubule sliding in motile axonemes.</text>
</comment>
<evidence type="ECO:0000256" key="3">
    <source>
        <dbReference type="ARBA" id="ARBA00011248"/>
    </source>
</evidence>
<feature type="region of interest" description="Disordered" evidence="17">
    <location>
        <begin position="157"/>
        <end position="186"/>
    </location>
</feature>
<keyword evidence="4" id="KW-0963">Cytoplasm</keyword>
<dbReference type="GO" id="GO:0008270">
    <property type="term" value="F:zinc ion binding"/>
    <property type="evidence" value="ECO:0007669"/>
    <property type="project" value="UniProtKB-KW"/>
</dbReference>
<evidence type="ECO:0000256" key="14">
    <source>
        <dbReference type="ARBA" id="ARBA00044800"/>
    </source>
</evidence>
<keyword evidence="7" id="KW-0862">Zinc</keyword>
<dbReference type="InterPro" id="IPR001806">
    <property type="entry name" value="Small_GTPase"/>
</dbReference>
<evidence type="ECO:0000256" key="7">
    <source>
        <dbReference type="ARBA" id="ARBA00022833"/>
    </source>
</evidence>
<dbReference type="PROSITE" id="PS50808">
    <property type="entry name" value="ZF_BED"/>
    <property type="match status" value="1"/>
</dbReference>
<comment type="subcellular location">
    <subcellularLocation>
        <location evidence="2">Cytoplasm</location>
        <location evidence="2">Cytoskeleton</location>
        <location evidence="2">Flagellum axoneme</location>
    </subcellularLocation>
</comment>
<evidence type="ECO:0000256" key="5">
    <source>
        <dbReference type="ARBA" id="ARBA00022723"/>
    </source>
</evidence>
<evidence type="ECO:0000313" key="20">
    <source>
        <dbReference type="Proteomes" id="UP001209570"/>
    </source>
</evidence>
<dbReference type="AlphaFoldDB" id="A0AAD5Q6Y5"/>
<name>A0AAD5Q6Y5_PYTIN</name>
<dbReference type="EMBL" id="JAKCXM010000140">
    <property type="protein sequence ID" value="KAJ0400990.1"/>
    <property type="molecule type" value="Genomic_DNA"/>
</dbReference>
<feature type="region of interest" description="Disordered" evidence="17">
    <location>
        <begin position="445"/>
        <end position="483"/>
    </location>
</feature>
<dbReference type="InterPro" id="IPR033585">
    <property type="entry name" value="DRC12-like"/>
</dbReference>
<comment type="caution">
    <text evidence="19">The sequence shown here is derived from an EMBL/GenBank/DDBJ whole genome shotgun (WGS) entry which is preliminary data.</text>
</comment>
<evidence type="ECO:0000256" key="9">
    <source>
        <dbReference type="ARBA" id="ARBA00023054"/>
    </source>
</evidence>
<evidence type="ECO:0000259" key="18">
    <source>
        <dbReference type="PROSITE" id="PS50808"/>
    </source>
</evidence>
<dbReference type="GO" id="GO:0003924">
    <property type="term" value="F:GTPase activity"/>
    <property type="evidence" value="ECO:0007669"/>
    <property type="project" value="InterPro"/>
</dbReference>
<dbReference type="Gene3D" id="3.40.850.10">
    <property type="entry name" value="Kinesin motor domain"/>
    <property type="match status" value="1"/>
</dbReference>
<feature type="domain" description="BED-type" evidence="18">
    <location>
        <begin position="380"/>
        <end position="447"/>
    </location>
</feature>
<dbReference type="PANTHER" id="PTHR28656">
    <property type="entry name" value="COILED-COIL DOMAIN-CONTAINING PROTEIN 153"/>
    <property type="match status" value="1"/>
</dbReference>
<dbReference type="GO" id="GO:0003677">
    <property type="term" value="F:DNA binding"/>
    <property type="evidence" value="ECO:0007669"/>
    <property type="project" value="InterPro"/>
</dbReference>
<evidence type="ECO:0000256" key="1">
    <source>
        <dbReference type="ARBA" id="ARBA00003029"/>
    </source>
</evidence>
<dbReference type="PANTHER" id="PTHR28656:SF1">
    <property type="entry name" value="COILED-COIL DOMAIN-CONTAINING PROTEIN 153"/>
    <property type="match status" value="1"/>
</dbReference>
<keyword evidence="20" id="KW-1185">Reference proteome</keyword>
<feature type="coiled-coil region" evidence="16">
    <location>
        <begin position="211"/>
        <end position="320"/>
    </location>
</feature>
<keyword evidence="6 15" id="KW-0863">Zinc-finger</keyword>
<dbReference type="SMART" id="SM00175">
    <property type="entry name" value="RAB"/>
    <property type="match status" value="1"/>
</dbReference>
<evidence type="ECO:0000256" key="17">
    <source>
        <dbReference type="SAM" id="MobiDB-lite"/>
    </source>
</evidence>
<dbReference type="SMART" id="SM00173">
    <property type="entry name" value="RAS"/>
    <property type="match status" value="1"/>
</dbReference>
<dbReference type="InterPro" id="IPR003656">
    <property type="entry name" value="Znf_BED"/>
</dbReference>
<protein>
    <recommendedName>
        <fullName evidence="14">Dynein regulatory complex protein 12</fullName>
    </recommendedName>
</protein>
<evidence type="ECO:0000256" key="13">
    <source>
        <dbReference type="ARBA" id="ARBA00044754"/>
    </source>
</evidence>
<comment type="subunit">
    <text evidence="3">Component of the nexin-dynein regulatory complex (N-DRC).</text>
</comment>